<feature type="signal peptide" evidence="1">
    <location>
        <begin position="1"/>
        <end position="19"/>
    </location>
</feature>
<organism evidence="2 3">
    <name type="scientific">Ameca splendens</name>
    <dbReference type="NCBI Taxonomy" id="208324"/>
    <lineage>
        <taxon>Eukaryota</taxon>
        <taxon>Metazoa</taxon>
        <taxon>Chordata</taxon>
        <taxon>Craniata</taxon>
        <taxon>Vertebrata</taxon>
        <taxon>Euteleostomi</taxon>
        <taxon>Actinopterygii</taxon>
        <taxon>Neopterygii</taxon>
        <taxon>Teleostei</taxon>
        <taxon>Neoteleostei</taxon>
        <taxon>Acanthomorphata</taxon>
        <taxon>Ovalentaria</taxon>
        <taxon>Atherinomorphae</taxon>
        <taxon>Cyprinodontiformes</taxon>
        <taxon>Goodeidae</taxon>
        <taxon>Ameca</taxon>
    </lineage>
</organism>
<feature type="chain" id="PRO_5046238816" description="Secreted protein" evidence="1">
    <location>
        <begin position="20"/>
        <end position="86"/>
    </location>
</feature>
<dbReference type="EMBL" id="JAHRIP010009457">
    <property type="protein sequence ID" value="MEQ2282523.1"/>
    <property type="molecule type" value="Genomic_DNA"/>
</dbReference>
<comment type="caution">
    <text evidence="2">The sequence shown here is derived from an EMBL/GenBank/DDBJ whole genome shotgun (WGS) entry which is preliminary data.</text>
</comment>
<proteinExistence type="predicted"/>
<reference evidence="2 3" key="1">
    <citation type="submission" date="2021-06" db="EMBL/GenBank/DDBJ databases">
        <authorList>
            <person name="Palmer J.M."/>
        </authorList>
    </citation>
    <scope>NUCLEOTIDE SEQUENCE [LARGE SCALE GENOMIC DNA]</scope>
    <source>
        <strain evidence="2 3">AS_MEX2019</strain>
        <tissue evidence="2">Muscle</tissue>
    </source>
</reference>
<evidence type="ECO:0000313" key="2">
    <source>
        <dbReference type="EMBL" id="MEQ2282523.1"/>
    </source>
</evidence>
<name>A0ABV0XM31_9TELE</name>
<keyword evidence="3" id="KW-1185">Reference proteome</keyword>
<protein>
    <recommendedName>
        <fullName evidence="4">Secreted protein</fullName>
    </recommendedName>
</protein>
<evidence type="ECO:0000256" key="1">
    <source>
        <dbReference type="SAM" id="SignalP"/>
    </source>
</evidence>
<evidence type="ECO:0008006" key="4">
    <source>
        <dbReference type="Google" id="ProtNLM"/>
    </source>
</evidence>
<dbReference type="Proteomes" id="UP001469553">
    <property type="component" value="Unassembled WGS sequence"/>
</dbReference>
<keyword evidence="1" id="KW-0732">Signal</keyword>
<accession>A0ABV0XM31</accession>
<gene>
    <name evidence="2" type="ORF">AMECASPLE_001590</name>
</gene>
<evidence type="ECO:0000313" key="3">
    <source>
        <dbReference type="Proteomes" id="UP001469553"/>
    </source>
</evidence>
<sequence>MIYLSCLISLSFLDQLVRLAVRRVYLACPPSINTHLLEDRARTAHQPVNLRTSQLPTPGTKHHLLQSAAPVETILLPDPGIKPLSE</sequence>